<reference evidence="7" key="1">
    <citation type="journal article" date="2019" name="Int. J. Syst. Evol. Microbiol.">
        <title>The Global Catalogue of Microorganisms (GCM) 10K type strain sequencing project: providing services to taxonomists for standard genome sequencing and annotation.</title>
        <authorList>
            <consortium name="The Broad Institute Genomics Platform"/>
            <consortium name="The Broad Institute Genome Sequencing Center for Infectious Disease"/>
            <person name="Wu L."/>
            <person name="Ma J."/>
        </authorList>
    </citation>
    <scope>NUCLEOTIDE SEQUENCE [LARGE SCALE GENOMIC DNA]</scope>
    <source>
        <strain evidence="7">KCTC 62164</strain>
    </source>
</reference>
<dbReference type="Pfam" id="PF01614">
    <property type="entry name" value="IclR_C"/>
    <property type="match status" value="1"/>
</dbReference>
<dbReference type="Gene3D" id="3.30.450.40">
    <property type="match status" value="1"/>
</dbReference>
<dbReference type="Gene3D" id="1.10.10.10">
    <property type="entry name" value="Winged helix-like DNA-binding domain superfamily/Winged helix DNA-binding domain"/>
    <property type="match status" value="1"/>
</dbReference>
<dbReference type="InterPro" id="IPR014757">
    <property type="entry name" value="Tscrpt_reg_IclR_C"/>
</dbReference>
<evidence type="ECO:0000313" key="6">
    <source>
        <dbReference type="EMBL" id="MFC3051820.1"/>
    </source>
</evidence>
<accession>A0ABV7D4J4</accession>
<evidence type="ECO:0000259" key="5">
    <source>
        <dbReference type="PROSITE" id="PS51078"/>
    </source>
</evidence>
<evidence type="ECO:0000313" key="7">
    <source>
        <dbReference type="Proteomes" id="UP001595444"/>
    </source>
</evidence>
<keyword evidence="1" id="KW-0805">Transcription regulation</keyword>
<dbReference type="Proteomes" id="UP001595444">
    <property type="component" value="Unassembled WGS sequence"/>
</dbReference>
<name>A0ABV7D4J4_9PROT</name>
<dbReference type="SUPFAM" id="SSF46785">
    <property type="entry name" value="Winged helix' DNA-binding domain"/>
    <property type="match status" value="1"/>
</dbReference>
<dbReference type="RefSeq" id="WP_194215285.1">
    <property type="nucleotide sequence ID" value="NZ_CP061205.1"/>
</dbReference>
<protein>
    <submittedName>
        <fullName evidence="6">IclR family transcriptional regulator</fullName>
    </submittedName>
</protein>
<dbReference type="Pfam" id="PF09339">
    <property type="entry name" value="HTH_IclR"/>
    <property type="match status" value="1"/>
</dbReference>
<gene>
    <name evidence="6" type="ORF">ACFOKA_07885</name>
</gene>
<dbReference type="InterPro" id="IPR050707">
    <property type="entry name" value="HTH_MetabolicPath_Reg"/>
</dbReference>
<dbReference type="EMBL" id="JBHRSL010000004">
    <property type="protein sequence ID" value="MFC3051820.1"/>
    <property type="molecule type" value="Genomic_DNA"/>
</dbReference>
<keyword evidence="2" id="KW-0238">DNA-binding</keyword>
<evidence type="ECO:0000259" key="4">
    <source>
        <dbReference type="PROSITE" id="PS51077"/>
    </source>
</evidence>
<proteinExistence type="predicted"/>
<dbReference type="SMART" id="SM00346">
    <property type="entry name" value="HTH_ICLR"/>
    <property type="match status" value="1"/>
</dbReference>
<sequence length="264" mass="28854">MARRSSDSKIENRRGVQSVDIGVSILKAMAKANGPLPLKELSEAVGMASSNVHRYVSSFLQSGLLRQDPYTSHYDLGPLALDIGLSALSRTNIVEIATPEMKRLAHEHHVMVALTVYSVQGPTIVKLEQCSPPIITSIALGSLLPMRSATGRIFRAFLPEQVTKPAVDLEFKTRREKAAQKAILKTIESSLENLRKTRLSFIDVDVLPHLQAVASPILNFHGEASAVLSVTGENEKLDDPDHPALKDLLETTTALSYHLGFKDT</sequence>
<dbReference type="PANTHER" id="PTHR30136:SF8">
    <property type="entry name" value="TRANSCRIPTIONAL REGULATORY PROTEIN"/>
    <property type="match status" value="1"/>
</dbReference>
<comment type="caution">
    <text evidence="6">The sequence shown here is derived from an EMBL/GenBank/DDBJ whole genome shotgun (WGS) entry which is preliminary data.</text>
</comment>
<feature type="domain" description="IclR-ED" evidence="5">
    <location>
        <begin position="79"/>
        <end position="261"/>
    </location>
</feature>
<dbReference type="InterPro" id="IPR005471">
    <property type="entry name" value="Tscrpt_reg_IclR_N"/>
</dbReference>
<dbReference type="InterPro" id="IPR036390">
    <property type="entry name" value="WH_DNA-bd_sf"/>
</dbReference>
<dbReference type="PROSITE" id="PS51078">
    <property type="entry name" value="ICLR_ED"/>
    <property type="match status" value="1"/>
</dbReference>
<dbReference type="PROSITE" id="PS51077">
    <property type="entry name" value="HTH_ICLR"/>
    <property type="match status" value="1"/>
</dbReference>
<dbReference type="SUPFAM" id="SSF55781">
    <property type="entry name" value="GAF domain-like"/>
    <property type="match status" value="1"/>
</dbReference>
<organism evidence="6 7">
    <name type="scientific">Kordiimonas pumila</name>
    <dbReference type="NCBI Taxonomy" id="2161677"/>
    <lineage>
        <taxon>Bacteria</taxon>
        <taxon>Pseudomonadati</taxon>
        <taxon>Pseudomonadota</taxon>
        <taxon>Alphaproteobacteria</taxon>
        <taxon>Kordiimonadales</taxon>
        <taxon>Kordiimonadaceae</taxon>
        <taxon>Kordiimonas</taxon>
    </lineage>
</organism>
<evidence type="ECO:0000256" key="3">
    <source>
        <dbReference type="ARBA" id="ARBA00023163"/>
    </source>
</evidence>
<dbReference type="InterPro" id="IPR029016">
    <property type="entry name" value="GAF-like_dom_sf"/>
</dbReference>
<feature type="domain" description="HTH iclR-type" evidence="4">
    <location>
        <begin position="16"/>
        <end position="78"/>
    </location>
</feature>
<keyword evidence="3" id="KW-0804">Transcription</keyword>
<evidence type="ECO:0000256" key="1">
    <source>
        <dbReference type="ARBA" id="ARBA00023015"/>
    </source>
</evidence>
<evidence type="ECO:0000256" key="2">
    <source>
        <dbReference type="ARBA" id="ARBA00023125"/>
    </source>
</evidence>
<dbReference type="InterPro" id="IPR036388">
    <property type="entry name" value="WH-like_DNA-bd_sf"/>
</dbReference>
<keyword evidence="7" id="KW-1185">Reference proteome</keyword>
<dbReference type="PANTHER" id="PTHR30136">
    <property type="entry name" value="HELIX-TURN-HELIX TRANSCRIPTIONAL REGULATOR, ICLR FAMILY"/>
    <property type="match status" value="1"/>
</dbReference>